<dbReference type="InterPro" id="IPR036388">
    <property type="entry name" value="WH-like_DNA-bd_sf"/>
</dbReference>
<feature type="domain" description="HTH arsR-type" evidence="5">
    <location>
        <begin position="2"/>
        <end position="96"/>
    </location>
</feature>
<dbReference type="InterPro" id="IPR011991">
    <property type="entry name" value="ArsR-like_HTH"/>
</dbReference>
<dbReference type="InterPro" id="IPR001845">
    <property type="entry name" value="HTH_ArsR_DNA-bd_dom"/>
</dbReference>
<keyword evidence="7" id="KW-1185">Reference proteome</keyword>
<organism evidence="6 7">
    <name type="scientific">Rugosimonospora acidiphila</name>
    <dbReference type="NCBI Taxonomy" id="556531"/>
    <lineage>
        <taxon>Bacteria</taxon>
        <taxon>Bacillati</taxon>
        <taxon>Actinomycetota</taxon>
        <taxon>Actinomycetes</taxon>
        <taxon>Micromonosporales</taxon>
        <taxon>Micromonosporaceae</taxon>
        <taxon>Rugosimonospora</taxon>
    </lineage>
</organism>
<dbReference type="Gene3D" id="1.10.10.10">
    <property type="entry name" value="Winged helix-like DNA-binding domain superfamily/Winged helix DNA-binding domain"/>
    <property type="match status" value="1"/>
</dbReference>
<gene>
    <name evidence="6" type="ORF">GCM10023322_27220</name>
</gene>
<dbReference type="InterPro" id="IPR051011">
    <property type="entry name" value="Metal_resp_trans_reg"/>
</dbReference>
<dbReference type="PANTHER" id="PTHR43132">
    <property type="entry name" value="ARSENICAL RESISTANCE OPERON REPRESSOR ARSR-RELATED"/>
    <property type="match status" value="1"/>
</dbReference>
<dbReference type="PROSITE" id="PS50987">
    <property type="entry name" value="HTH_ARSR_2"/>
    <property type="match status" value="1"/>
</dbReference>
<dbReference type="NCBIfam" id="NF033788">
    <property type="entry name" value="HTH_metalloreg"/>
    <property type="match status" value="1"/>
</dbReference>
<dbReference type="SUPFAM" id="SSF46785">
    <property type="entry name" value="Winged helix' DNA-binding domain"/>
    <property type="match status" value="1"/>
</dbReference>
<dbReference type="SMART" id="SM00418">
    <property type="entry name" value="HTH_ARSR"/>
    <property type="match status" value="1"/>
</dbReference>
<evidence type="ECO:0000256" key="1">
    <source>
        <dbReference type="ARBA" id="ARBA00023015"/>
    </source>
</evidence>
<comment type="caution">
    <text evidence="6">The sequence shown here is derived from an EMBL/GenBank/DDBJ whole genome shotgun (WGS) entry which is preliminary data.</text>
</comment>
<protein>
    <recommendedName>
        <fullName evidence="5">HTH arsR-type domain-containing protein</fullName>
    </recommendedName>
</protein>
<dbReference type="Pfam" id="PF01022">
    <property type="entry name" value="HTH_5"/>
    <property type="match status" value="1"/>
</dbReference>
<accession>A0ABP9RRV3</accession>
<evidence type="ECO:0000256" key="2">
    <source>
        <dbReference type="ARBA" id="ARBA00023125"/>
    </source>
</evidence>
<sequence>MTGPDGYETAGELLRALASPLRIAIVSELGAGARCVHELVDLLEVPQPLVSQHLRVLRGAGVVRGARRGREIVYSLTDQHIAHIVADAISHAGEARPAAVDPDSASPGDSDDAASAEAFPPSTGRPDRRAG</sequence>
<dbReference type="EMBL" id="BAABJQ010000006">
    <property type="protein sequence ID" value="GAA5184829.1"/>
    <property type="molecule type" value="Genomic_DNA"/>
</dbReference>
<keyword evidence="1" id="KW-0805">Transcription regulation</keyword>
<dbReference type="CDD" id="cd00090">
    <property type="entry name" value="HTH_ARSR"/>
    <property type="match status" value="1"/>
</dbReference>
<feature type="compositionally biased region" description="Low complexity" evidence="4">
    <location>
        <begin position="95"/>
        <end position="108"/>
    </location>
</feature>
<evidence type="ECO:0000259" key="5">
    <source>
        <dbReference type="PROSITE" id="PS50987"/>
    </source>
</evidence>
<evidence type="ECO:0000256" key="4">
    <source>
        <dbReference type="SAM" id="MobiDB-lite"/>
    </source>
</evidence>
<dbReference type="PRINTS" id="PR00778">
    <property type="entry name" value="HTHARSR"/>
</dbReference>
<name>A0ABP9RRV3_9ACTN</name>
<reference evidence="7" key="1">
    <citation type="journal article" date="2019" name="Int. J. Syst. Evol. Microbiol.">
        <title>The Global Catalogue of Microorganisms (GCM) 10K type strain sequencing project: providing services to taxonomists for standard genome sequencing and annotation.</title>
        <authorList>
            <consortium name="The Broad Institute Genomics Platform"/>
            <consortium name="The Broad Institute Genome Sequencing Center for Infectious Disease"/>
            <person name="Wu L."/>
            <person name="Ma J."/>
        </authorList>
    </citation>
    <scope>NUCLEOTIDE SEQUENCE [LARGE SCALE GENOMIC DNA]</scope>
    <source>
        <strain evidence="7">JCM 18304</strain>
    </source>
</reference>
<dbReference type="InterPro" id="IPR036390">
    <property type="entry name" value="WH_DNA-bd_sf"/>
</dbReference>
<dbReference type="Proteomes" id="UP001501570">
    <property type="component" value="Unassembled WGS sequence"/>
</dbReference>
<dbReference type="PANTHER" id="PTHR43132:SF6">
    <property type="entry name" value="HTH-TYPE TRANSCRIPTIONAL REPRESSOR CZRA"/>
    <property type="match status" value="1"/>
</dbReference>
<evidence type="ECO:0000256" key="3">
    <source>
        <dbReference type="ARBA" id="ARBA00023163"/>
    </source>
</evidence>
<evidence type="ECO:0000313" key="7">
    <source>
        <dbReference type="Proteomes" id="UP001501570"/>
    </source>
</evidence>
<keyword evidence="2" id="KW-0238">DNA-binding</keyword>
<feature type="region of interest" description="Disordered" evidence="4">
    <location>
        <begin position="93"/>
        <end position="131"/>
    </location>
</feature>
<evidence type="ECO:0000313" key="6">
    <source>
        <dbReference type="EMBL" id="GAA5184829.1"/>
    </source>
</evidence>
<keyword evidence="3" id="KW-0804">Transcription</keyword>
<proteinExistence type="predicted"/>